<name>A0A8J2PKL4_9HEXA</name>
<comment type="caution">
    <text evidence="1">The sequence shown here is derived from an EMBL/GenBank/DDBJ whole genome shotgun (WGS) entry which is preliminary data.</text>
</comment>
<feature type="non-terminal residue" evidence="1">
    <location>
        <position position="1"/>
    </location>
</feature>
<reference evidence="1" key="1">
    <citation type="submission" date="2021-06" db="EMBL/GenBank/DDBJ databases">
        <authorList>
            <person name="Hodson N. C."/>
            <person name="Mongue J. A."/>
            <person name="Jaron S. K."/>
        </authorList>
    </citation>
    <scope>NUCLEOTIDE SEQUENCE</scope>
</reference>
<accession>A0A8J2PKL4</accession>
<evidence type="ECO:0000313" key="1">
    <source>
        <dbReference type="EMBL" id="CAG7824608.1"/>
    </source>
</evidence>
<keyword evidence="2" id="KW-1185">Reference proteome</keyword>
<dbReference type="AlphaFoldDB" id="A0A8J2PKL4"/>
<proteinExistence type="predicted"/>
<dbReference type="EMBL" id="CAJVCH010533476">
    <property type="protein sequence ID" value="CAG7824608.1"/>
    <property type="molecule type" value="Genomic_DNA"/>
</dbReference>
<organism evidence="1 2">
    <name type="scientific">Allacma fusca</name>
    <dbReference type="NCBI Taxonomy" id="39272"/>
    <lineage>
        <taxon>Eukaryota</taxon>
        <taxon>Metazoa</taxon>
        <taxon>Ecdysozoa</taxon>
        <taxon>Arthropoda</taxon>
        <taxon>Hexapoda</taxon>
        <taxon>Collembola</taxon>
        <taxon>Symphypleona</taxon>
        <taxon>Sminthuridae</taxon>
        <taxon>Allacma</taxon>
    </lineage>
</organism>
<sequence length="133" mass="15146">ILPVKSFWDRYPKIFSVEVETFLGMFQIKDLLVNTVTPKPETWKLCFEYFVDECFKDVGYAVPAVVVDSRSHGFDPSSFDGADFPIRHQRTSKYATTDGARLTFKGADDREIEFSGAFYDFVGIEADGTQITF</sequence>
<evidence type="ECO:0000313" key="2">
    <source>
        <dbReference type="Proteomes" id="UP000708208"/>
    </source>
</evidence>
<dbReference type="Proteomes" id="UP000708208">
    <property type="component" value="Unassembled WGS sequence"/>
</dbReference>
<gene>
    <name evidence="1" type="ORF">AFUS01_LOCUS34757</name>
</gene>
<protein>
    <submittedName>
        <fullName evidence="1">Uncharacterized protein</fullName>
    </submittedName>
</protein>